<dbReference type="EMBL" id="AICQ01000023">
    <property type="protein sequence ID" value="EID20566.1"/>
    <property type="molecule type" value="Genomic_DNA"/>
</dbReference>
<keyword evidence="1" id="KW-1133">Transmembrane helix</keyword>
<reference evidence="2 3" key="1">
    <citation type="submission" date="2012-01" db="EMBL/GenBank/DDBJ databases">
        <authorList>
            <person name="Harkins D.M."/>
            <person name="Madupu R."/>
            <person name="Durkin A.S."/>
            <person name="Torralba M."/>
            <person name="Methe B."/>
            <person name="Sutton G.G."/>
            <person name="Nelson K.E."/>
        </authorList>
    </citation>
    <scope>NUCLEOTIDE SEQUENCE [LARGE SCALE GENOMIC DNA]</scope>
    <source>
        <strain evidence="2 3">SK53</strain>
    </source>
</reference>
<dbReference type="AlphaFoldDB" id="A0AAD2Y4P7"/>
<dbReference type="Proteomes" id="UP000005070">
    <property type="component" value="Unassembled WGS sequence"/>
</dbReference>
<evidence type="ECO:0000256" key="1">
    <source>
        <dbReference type="SAM" id="Phobius"/>
    </source>
</evidence>
<accession>A0AAD2Y4P7</accession>
<evidence type="ECO:0000313" key="2">
    <source>
        <dbReference type="EMBL" id="EID20566.1"/>
    </source>
</evidence>
<comment type="caution">
    <text evidence="2">The sequence shown here is derived from an EMBL/GenBank/DDBJ whole genome shotgun (WGS) entry which is preliminary data.</text>
</comment>
<name>A0AAD2Y4P7_STRCV</name>
<sequence length="51" mass="6055">MLDFRPLFVLNPVLLTIERLYLILYLLYSIKSPSKKFIKILNGIFTKKILL</sequence>
<protein>
    <submittedName>
        <fullName evidence="2">Uncharacterized protein</fullName>
    </submittedName>
</protein>
<feature type="transmembrane region" description="Helical" evidence="1">
    <location>
        <begin position="6"/>
        <end position="28"/>
    </location>
</feature>
<gene>
    <name evidence="2" type="ORF">HMPREF1044_1786</name>
</gene>
<proteinExistence type="predicted"/>
<keyword evidence="1" id="KW-0472">Membrane</keyword>
<keyword evidence="1" id="KW-0812">Transmembrane</keyword>
<organism evidence="2 3">
    <name type="scientific">Streptococcus constellatus subsp. constellatus SK53</name>
    <dbReference type="NCBI Taxonomy" id="1095730"/>
    <lineage>
        <taxon>Bacteria</taxon>
        <taxon>Bacillati</taxon>
        <taxon>Bacillota</taxon>
        <taxon>Bacilli</taxon>
        <taxon>Lactobacillales</taxon>
        <taxon>Streptococcaceae</taxon>
        <taxon>Streptococcus</taxon>
        <taxon>Streptococcus anginosus group</taxon>
    </lineage>
</organism>
<evidence type="ECO:0000313" key="3">
    <source>
        <dbReference type="Proteomes" id="UP000005070"/>
    </source>
</evidence>